<proteinExistence type="predicted"/>
<evidence type="ECO:0000256" key="1">
    <source>
        <dbReference type="SAM" id="MobiDB-lite"/>
    </source>
</evidence>
<dbReference type="SUPFAM" id="SSF81301">
    <property type="entry name" value="Nucleotidyltransferase"/>
    <property type="match status" value="1"/>
</dbReference>
<evidence type="ECO:0000313" key="2">
    <source>
        <dbReference type="EMBL" id="SHJ91271.1"/>
    </source>
</evidence>
<dbReference type="RefSeq" id="WP_073476329.1">
    <property type="nucleotide sequence ID" value="NZ_FQZU01000014.1"/>
</dbReference>
<dbReference type="EMBL" id="FQZU01000014">
    <property type="protein sequence ID" value="SHJ91271.1"/>
    <property type="molecule type" value="Genomic_DNA"/>
</dbReference>
<gene>
    <name evidence="2" type="ORF">SAMN02745216_02530</name>
</gene>
<protein>
    <recommendedName>
        <fullName evidence="4">Nucleotidyltransferase domain-containing protein</fullName>
    </recommendedName>
</protein>
<dbReference type="STRING" id="1121393.SAMN02745216_02530"/>
<dbReference type="Pfam" id="PF18144">
    <property type="entry name" value="SMODS"/>
    <property type="match status" value="1"/>
</dbReference>
<organism evidence="2 3">
    <name type="scientific">Desulfatibacillum alkenivorans DSM 16219</name>
    <dbReference type="NCBI Taxonomy" id="1121393"/>
    <lineage>
        <taxon>Bacteria</taxon>
        <taxon>Pseudomonadati</taxon>
        <taxon>Thermodesulfobacteriota</taxon>
        <taxon>Desulfobacteria</taxon>
        <taxon>Desulfobacterales</taxon>
        <taxon>Desulfatibacillaceae</taxon>
        <taxon>Desulfatibacillum</taxon>
    </lineage>
</organism>
<evidence type="ECO:0008006" key="4">
    <source>
        <dbReference type="Google" id="ProtNLM"/>
    </source>
</evidence>
<dbReference type="OrthoDB" id="2082416at2"/>
<reference evidence="3" key="1">
    <citation type="submission" date="2016-11" db="EMBL/GenBank/DDBJ databases">
        <authorList>
            <person name="Varghese N."/>
            <person name="Submissions S."/>
        </authorList>
    </citation>
    <scope>NUCLEOTIDE SEQUENCE [LARGE SCALE GENOMIC DNA]</scope>
    <source>
        <strain evidence="3">DSM 16219</strain>
    </source>
</reference>
<accession>A0A1M6N6C2</accession>
<dbReference type="InterPro" id="IPR043519">
    <property type="entry name" value="NT_sf"/>
</dbReference>
<name>A0A1M6N6C2_9BACT</name>
<feature type="compositionally biased region" description="Low complexity" evidence="1">
    <location>
        <begin position="354"/>
        <end position="383"/>
    </location>
</feature>
<sequence length="383" mass="43096">MELPTDFKSFLTAIRPTENQRSELKTGHTTLRSRLKDFQELKDVYISDFLQGSYRRATAVRPKGEKRSDVDIIVVTKLHEEEYTPDAAMDIFVPFLDKYYKDKWQRQGRSFGISLSYVDLDLVITSAPSEAEIGALQSESVTSETDIAEAKDWRLHPSWLSSDSRWLVENAQELLAKAKSESEWKLSALRIPNREAGNWEDTHPLMQIQWTRDKNASTNYHFVNVVKALKWWKIENYDEAKHPKGFPLERIIGDCCPDGITSVANGIVTTLESIVSNYMAYSITNSKPILPDYGVPGHDVLGRLSSEDFNIFYNQAEEGAKIARRAYDSQDRNESGNLWRKLLGSKFPAPPDNGGKAKAGYTTPAAAAAPGGGRFATTGEYLD</sequence>
<feature type="region of interest" description="Disordered" evidence="1">
    <location>
        <begin position="348"/>
        <end position="383"/>
    </location>
</feature>
<evidence type="ECO:0000313" key="3">
    <source>
        <dbReference type="Proteomes" id="UP000183994"/>
    </source>
</evidence>
<dbReference type="AlphaFoldDB" id="A0A1M6N6C2"/>
<dbReference type="Proteomes" id="UP000183994">
    <property type="component" value="Unassembled WGS sequence"/>
</dbReference>
<keyword evidence="3" id="KW-1185">Reference proteome</keyword>